<feature type="region of interest" description="Disordered" evidence="1">
    <location>
        <begin position="61"/>
        <end position="165"/>
    </location>
</feature>
<proteinExistence type="predicted"/>
<keyword evidence="3" id="KW-1185">Reference proteome</keyword>
<evidence type="ECO:0000313" key="3">
    <source>
        <dbReference type="Proteomes" id="UP000314294"/>
    </source>
</evidence>
<feature type="compositionally biased region" description="Basic and acidic residues" evidence="1">
    <location>
        <begin position="126"/>
        <end position="137"/>
    </location>
</feature>
<feature type="compositionally biased region" description="Basic and acidic residues" evidence="1">
    <location>
        <begin position="144"/>
        <end position="164"/>
    </location>
</feature>
<reference evidence="2 3" key="1">
    <citation type="submission" date="2019-03" db="EMBL/GenBank/DDBJ databases">
        <title>First draft genome of Liparis tanakae, snailfish: a comprehensive survey of snailfish specific genes.</title>
        <authorList>
            <person name="Kim W."/>
            <person name="Song I."/>
            <person name="Jeong J.-H."/>
            <person name="Kim D."/>
            <person name="Kim S."/>
            <person name="Ryu S."/>
            <person name="Song J.Y."/>
            <person name="Lee S.K."/>
        </authorList>
    </citation>
    <scope>NUCLEOTIDE SEQUENCE [LARGE SCALE GENOMIC DNA]</scope>
    <source>
        <tissue evidence="2">Muscle</tissue>
    </source>
</reference>
<accession>A0A4Z2F5Y7</accession>
<feature type="region of interest" description="Disordered" evidence="1">
    <location>
        <begin position="205"/>
        <end position="228"/>
    </location>
</feature>
<organism evidence="2 3">
    <name type="scientific">Liparis tanakae</name>
    <name type="common">Tanaka's snailfish</name>
    <dbReference type="NCBI Taxonomy" id="230148"/>
    <lineage>
        <taxon>Eukaryota</taxon>
        <taxon>Metazoa</taxon>
        <taxon>Chordata</taxon>
        <taxon>Craniata</taxon>
        <taxon>Vertebrata</taxon>
        <taxon>Euteleostomi</taxon>
        <taxon>Actinopterygii</taxon>
        <taxon>Neopterygii</taxon>
        <taxon>Teleostei</taxon>
        <taxon>Neoteleostei</taxon>
        <taxon>Acanthomorphata</taxon>
        <taxon>Eupercaria</taxon>
        <taxon>Perciformes</taxon>
        <taxon>Cottioidei</taxon>
        <taxon>Cottales</taxon>
        <taxon>Liparidae</taxon>
        <taxon>Liparis</taxon>
    </lineage>
</organism>
<dbReference type="Proteomes" id="UP000314294">
    <property type="component" value="Unassembled WGS sequence"/>
</dbReference>
<gene>
    <name evidence="2" type="ORF">EYF80_053658</name>
</gene>
<comment type="caution">
    <text evidence="2">The sequence shown here is derived from an EMBL/GenBank/DDBJ whole genome shotgun (WGS) entry which is preliminary data.</text>
</comment>
<dbReference type="AlphaFoldDB" id="A0A4Z2F5Y7"/>
<evidence type="ECO:0000313" key="2">
    <source>
        <dbReference type="EMBL" id="TNN36171.1"/>
    </source>
</evidence>
<dbReference type="EMBL" id="SRLO01001651">
    <property type="protein sequence ID" value="TNN36171.1"/>
    <property type="molecule type" value="Genomic_DNA"/>
</dbReference>
<protein>
    <submittedName>
        <fullName evidence="2">Uncharacterized protein</fullName>
    </submittedName>
</protein>
<name>A0A4Z2F5Y7_9TELE</name>
<evidence type="ECO:0000256" key="1">
    <source>
        <dbReference type="SAM" id="MobiDB-lite"/>
    </source>
</evidence>
<feature type="compositionally biased region" description="Basic and acidic residues" evidence="1">
    <location>
        <begin position="84"/>
        <end position="119"/>
    </location>
</feature>
<feature type="compositionally biased region" description="Low complexity" evidence="1">
    <location>
        <begin position="219"/>
        <end position="228"/>
    </location>
</feature>
<sequence length="228" mass="25087">MARSTYSFLLEKDSGMLFPPGMMGTIFPTSGMQHSCFHTSGARCRSRGFLVRMATPIRMPRNRNCSMCSSRQEDGLKRNLGTHGRQDRGQTGDRQRTDRGQTEDRQRTDRGRVEEEPGDTRPSGQRTDRGQTGDGLKRNLGTHGRQDRGQTGERQQTDRQRQTDRQFLCQVSSPVPVVAHLGRGVGGGDEQLHHARLQLLQTTEQRVTGRSGDAGGTGVAAAVPGTSP</sequence>